<dbReference type="RefSeq" id="WP_061490481.1">
    <property type="nucleotide sequence ID" value="NZ_LHZZ01000423.1"/>
</dbReference>
<accession>A0A149VD77</accession>
<protein>
    <submittedName>
        <fullName evidence="2">Uncharacterized protein</fullName>
    </submittedName>
</protein>
<dbReference type="PATRIC" id="fig|178901.15.peg.1810"/>
<dbReference type="AlphaFoldDB" id="A0A149VD77"/>
<dbReference type="EMBL" id="LHZZ01000423">
    <property type="protein sequence ID" value="KXV78086.1"/>
    <property type="molecule type" value="Genomic_DNA"/>
</dbReference>
<name>A0A149VD77_9PROT</name>
<evidence type="ECO:0000256" key="1">
    <source>
        <dbReference type="SAM" id="MobiDB-lite"/>
    </source>
</evidence>
<comment type="caution">
    <text evidence="2">The sequence shown here is derived from an EMBL/GenBank/DDBJ whole genome shotgun (WGS) entry which is preliminary data.</text>
</comment>
<reference evidence="2 3" key="1">
    <citation type="submission" date="2015-06" db="EMBL/GenBank/DDBJ databases">
        <title>Improved classification and identification of acetic acid bacteria using matrix-assisted laser desorption/ionization time-of-flight mass spectrometry; Gluconobacter nephelii and Gluconobacter uchimurae are later heterotypic synonyms of Gluconobacter japonicus and Gluconobacter oxydans, respectively.</title>
        <authorList>
            <person name="Li L."/>
            <person name="Cleenwerck I."/>
            <person name="De Vuyst L."/>
            <person name="Vandamme P."/>
        </authorList>
    </citation>
    <scope>NUCLEOTIDE SEQUENCE [LARGE SCALE GENOMIC DNA]</scope>
    <source>
        <strain evidence="2 3">LMG 1604</strain>
    </source>
</reference>
<gene>
    <name evidence="2" type="ORF">AD953_04225</name>
</gene>
<organism evidence="2 3">
    <name type="scientific">Acetobacter malorum</name>
    <dbReference type="NCBI Taxonomy" id="178901"/>
    <lineage>
        <taxon>Bacteria</taxon>
        <taxon>Pseudomonadati</taxon>
        <taxon>Pseudomonadota</taxon>
        <taxon>Alphaproteobacteria</taxon>
        <taxon>Acetobacterales</taxon>
        <taxon>Acetobacteraceae</taxon>
        <taxon>Acetobacter</taxon>
    </lineage>
</organism>
<evidence type="ECO:0000313" key="3">
    <source>
        <dbReference type="Proteomes" id="UP000075538"/>
    </source>
</evidence>
<dbReference type="Proteomes" id="UP000075538">
    <property type="component" value="Unassembled WGS sequence"/>
</dbReference>
<evidence type="ECO:0000313" key="2">
    <source>
        <dbReference type="EMBL" id="KXV78086.1"/>
    </source>
</evidence>
<proteinExistence type="predicted"/>
<feature type="compositionally biased region" description="Basic and acidic residues" evidence="1">
    <location>
        <begin position="1"/>
        <end position="18"/>
    </location>
</feature>
<sequence length="104" mass="11331">MARGGARDGAGRPKKEGPPEYAGPQIQDTSRLTPLEFFKAVFRDSEAPFDVRYKAAQEAAPFVHARLAPKEAEGDDQGSMADDWDTMLSPKAQAKAQGRKNGMH</sequence>
<feature type="region of interest" description="Disordered" evidence="1">
    <location>
        <begin position="1"/>
        <end position="29"/>
    </location>
</feature>